<comment type="pathway">
    <text evidence="4">Phospholipid metabolism.</text>
</comment>
<keyword evidence="8" id="KW-1185">Reference proteome</keyword>
<dbReference type="eggNOG" id="COG2226">
    <property type="taxonomic scope" value="Bacteria"/>
</dbReference>
<accession>R4K831</accession>
<evidence type="ECO:0000259" key="6">
    <source>
        <dbReference type="Pfam" id="PF13649"/>
    </source>
</evidence>
<dbReference type="CDD" id="cd02440">
    <property type="entry name" value="AdoMet_MTases"/>
    <property type="match status" value="1"/>
</dbReference>
<dbReference type="InterPro" id="IPR029063">
    <property type="entry name" value="SAM-dependent_MTases_sf"/>
</dbReference>
<dbReference type="RefSeq" id="WP_015614992.1">
    <property type="nucleotide sequence ID" value="NC_021182.1"/>
</dbReference>
<protein>
    <submittedName>
        <fullName evidence="7">Methyltransferase family protein</fullName>
    </submittedName>
</protein>
<dbReference type="STRING" id="86416.Clopa_1759"/>
<dbReference type="Gene3D" id="3.40.50.150">
    <property type="entry name" value="Vaccinia Virus protein VP39"/>
    <property type="match status" value="1"/>
</dbReference>
<name>R4K831_CLOPA</name>
<dbReference type="InterPro" id="IPR041698">
    <property type="entry name" value="Methyltransf_25"/>
</dbReference>
<keyword evidence="2 7" id="KW-0489">Methyltransferase</keyword>
<dbReference type="GO" id="GO:0032259">
    <property type="term" value="P:methylation"/>
    <property type="evidence" value="ECO:0007669"/>
    <property type="project" value="UniProtKB-KW"/>
</dbReference>
<dbReference type="AlphaFoldDB" id="R4K831"/>
<evidence type="ECO:0000256" key="2">
    <source>
        <dbReference type="ARBA" id="ARBA00022603"/>
    </source>
</evidence>
<sequence>MFSKLDDKIRMLYDDKMGISTKVHDRIFSLIFKNDEYIGQYSDNSATDLLRMAKKAEINKNSHILDIGSGPGGPSCFLASTIGCKVTGIDISSNYVAYSNSRAKSMSLNNVEFIEASIWEANLPSNTYDSIIGTGAWCHLDPKYLFPLVYKWLKPGGTIAFMERVKIKELTDDEIYKLCTEWACTEIKSITDYFNLLYSSGFSDIYFENLSIEYKNILQRCIESRLKIKNELINISGKEFFENDFKLAEYEKKAAFAGKLGYAMFVGKKI</sequence>
<evidence type="ECO:0000256" key="4">
    <source>
        <dbReference type="ARBA" id="ARBA00025707"/>
    </source>
</evidence>
<feature type="domain" description="Methyltransferase" evidence="6">
    <location>
        <begin position="64"/>
        <end position="157"/>
    </location>
</feature>
<dbReference type="HOGENOM" id="CLU_039068_6_2_9"/>
<dbReference type="SUPFAM" id="SSF53335">
    <property type="entry name" value="S-adenosyl-L-methionine-dependent methyltransferases"/>
    <property type="match status" value="1"/>
</dbReference>
<dbReference type="Proteomes" id="UP000013523">
    <property type="component" value="Chromosome"/>
</dbReference>
<dbReference type="EMBL" id="CP003261">
    <property type="protein sequence ID" value="AGK96674.1"/>
    <property type="molecule type" value="Genomic_DNA"/>
</dbReference>
<dbReference type="PANTHER" id="PTHR44307">
    <property type="entry name" value="PHOSPHOETHANOLAMINE METHYLTRANSFERASE"/>
    <property type="match status" value="1"/>
</dbReference>
<dbReference type="PATRIC" id="fig|86416.3.peg.1736"/>
<proteinExistence type="predicted"/>
<dbReference type="GO" id="GO:0008168">
    <property type="term" value="F:methyltransferase activity"/>
    <property type="evidence" value="ECO:0007669"/>
    <property type="project" value="UniProtKB-KW"/>
</dbReference>
<evidence type="ECO:0000256" key="5">
    <source>
        <dbReference type="ARBA" id="ARBA00047622"/>
    </source>
</evidence>
<organism evidence="7 8">
    <name type="scientific">Clostridium pasteurianum BC1</name>
    <dbReference type="NCBI Taxonomy" id="86416"/>
    <lineage>
        <taxon>Bacteria</taxon>
        <taxon>Bacillati</taxon>
        <taxon>Bacillota</taxon>
        <taxon>Clostridia</taxon>
        <taxon>Eubacteriales</taxon>
        <taxon>Clostridiaceae</taxon>
        <taxon>Clostridium</taxon>
    </lineage>
</organism>
<evidence type="ECO:0000313" key="7">
    <source>
        <dbReference type="EMBL" id="AGK96674.1"/>
    </source>
</evidence>
<evidence type="ECO:0000313" key="8">
    <source>
        <dbReference type="Proteomes" id="UP000013523"/>
    </source>
</evidence>
<dbReference type="Pfam" id="PF13649">
    <property type="entry name" value="Methyltransf_25"/>
    <property type="match status" value="1"/>
</dbReference>
<comment type="catalytic activity">
    <reaction evidence="5">
        <text>phosphoethanolamine + S-adenosyl-L-methionine = N-methylethanolamine phosphate + S-adenosyl-L-homocysteine + H(+)</text>
        <dbReference type="Rhea" id="RHEA:20365"/>
        <dbReference type="ChEBI" id="CHEBI:15378"/>
        <dbReference type="ChEBI" id="CHEBI:57781"/>
        <dbReference type="ChEBI" id="CHEBI:57856"/>
        <dbReference type="ChEBI" id="CHEBI:58190"/>
        <dbReference type="ChEBI" id="CHEBI:59789"/>
        <dbReference type="EC" id="2.1.1.103"/>
    </reaction>
    <physiologicalReaction direction="left-to-right" evidence="5">
        <dbReference type="Rhea" id="RHEA:20366"/>
    </physiologicalReaction>
</comment>
<keyword evidence="3 7" id="KW-0808">Transferase</keyword>
<dbReference type="KEGG" id="cpas:Clopa_1759"/>
<gene>
    <name evidence="7" type="ORF">Clopa_1759</name>
</gene>
<evidence type="ECO:0000256" key="3">
    <source>
        <dbReference type="ARBA" id="ARBA00022679"/>
    </source>
</evidence>
<evidence type="ECO:0000256" key="1">
    <source>
        <dbReference type="ARBA" id="ARBA00005189"/>
    </source>
</evidence>
<comment type="pathway">
    <text evidence="1">Lipid metabolism.</text>
</comment>
<dbReference type="PANTHER" id="PTHR44307:SF2">
    <property type="entry name" value="PHOSPHOETHANOLAMINE METHYLTRANSFERASE ISOFORM X1"/>
    <property type="match status" value="1"/>
</dbReference>
<reference evidence="7 8" key="1">
    <citation type="submission" date="2012-01" db="EMBL/GenBank/DDBJ databases">
        <title>Complete sequence of chromosome of Clostridium pasteurianum BC1.</title>
        <authorList>
            <consortium name="US DOE Joint Genome Institute"/>
            <person name="Lucas S."/>
            <person name="Han J."/>
            <person name="Lapidus A."/>
            <person name="Cheng J.-F."/>
            <person name="Goodwin L."/>
            <person name="Pitluck S."/>
            <person name="Peters L."/>
            <person name="Mikhailova N."/>
            <person name="Teshima H."/>
            <person name="Detter J.C."/>
            <person name="Han C."/>
            <person name="Tapia R."/>
            <person name="Land M."/>
            <person name="Hauser L."/>
            <person name="Kyrpides N."/>
            <person name="Ivanova N."/>
            <person name="Pagani I."/>
            <person name="Dunn J."/>
            <person name="Taghavi S."/>
            <person name="Francis A."/>
            <person name="van der Lelie D."/>
            <person name="Woyke T."/>
        </authorList>
    </citation>
    <scope>NUCLEOTIDE SEQUENCE [LARGE SCALE GENOMIC DNA]</scope>
    <source>
        <strain evidence="7 8">BC1</strain>
    </source>
</reference>